<keyword evidence="3" id="KW-1185">Reference proteome</keyword>
<dbReference type="Proteomes" id="UP000008808">
    <property type="component" value="Chromosome"/>
</dbReference>
<accession>Q2NC81</accession>
<keyword evidence="1" id="KW-0472">Membrane</keyword>
<keyword evidence="1" id="KW-0812">Transmembrane</keyword>
<evidence type="ECO:0000256" key="1">
    <source>
        <dbReference type="SAM" id="Phobius"/>
    </source>
</evidence>
<dbReference type="EMBL" id="CP000157">
    <property type="protein sequence ID" value="ABC62710.1"/>
    <property type="molecule type" value="Genomic_DNA"/>
</dbReference>
<reference evidence="3" key="1">
    <citation type="journal article" date="2009" name="J. Bacteriol.">
        <title>Complete genome sequence of Erythrobacter litoralis HTCC2594.</title>
        <authorList>
            <person name="Oh H.M."/>
            <person name="Giovannoni S.J."/>
            <person name="Ferriera S."/>
            <person name="Johnson J."/>
            <person name="Cho J.C."/>
        </authorList>
    </citation>
    <scope>NUCLEOTIDE SEQUENCE [LARGE SCALE GENOMIC DNA]</scope>
    <source>
        <strain evidence="3">HTCC2594</strain>
    </source>
</reference>
<protein>
    <submittedName>
        <fullName evidence="2">Uncharacterized protein</fullName>
    </submittedName>
</protein>
<evidence type="ECO:0000313" key="2">
    <source>
        <dbReference type="EMBL" id="ABC62710.1"/>
    </source>
</evidence>
<name>Q2NC81_ERYLH</name>
<organism evidence="2 3">
    <name type="scientific">Erythrobacter litoralis (strain HTCC2594)</name>
    <dbReference type="NCBI Taxonomy" id="314225"/>
    <lineage>
        <taxon>Bacteria</taxon>
        <taxon>Pseudomonadati</taxon>
        <taxon>Pseudomonadota</taxon>
        <taxon>Alphaproteobacteria</taxon>
        <taxon>Sphingomonadales</taxon>
        <taxon>Erythrobacteraceae</taxon>
        <taxon>Erythrobacter/Porphyrobacter group</taxon>
        <taxon>Erythrobacter</taxon>
    </lineage>
</organism>
<feature type="transmembrane region" description="Helical" evidence="1">
    <location>
        <begin position="12"/>
        <end position="36"/>
    </location>
</feature>
<dbReference type="KEGG" id="eli:ELI_03090"/>
<evidence type="ECO:0000313" key="3">
    <source>
        <dbReference type="Proteomes" id="UP000008808"/>
    </source>
</evidence>
<feature type="transmembrane region" description="Helical" evidence="1">
    <location>
        <begin position="42"/>
        <end position="64"/>
    </location>
</feature>
<keyword evidence="1" id="KW-1133">Transmembrane helix</keyword>
<dbReference type="AlphaFoldDB" id="Q2NC81"/>
<sequence length="67" mass="7462">MTKSNIVHNEQTKLVASIVQTLATALFIGAAGIYWTEGWVENVLWFSLGSVVMWIISYAMLLMLRGS</sequence>
<dbReference type="STRING" id="314225.ELI_03090"/>
<proteinExistence type="predicted"/>
<dbReference type="HOGENOM" id="CLU_2805887_0_0_5"/>
<gene>
    <name evidence="2" type="ordered locus">ELI_03090</name>
</gene>